<dbReference type="Pfam" id="PF22936">
    <property type="entry name" value="Pol_BBD"/>
    <property type="match status" value="1"/>
</dbReference>
<evidence type="ECO:0000259" key="3">
    <source>
        <dbReference type="Pfam" id="PF13976"/>
    </source>
</evidence>
<organism evidence="5 6">
    <name type="scientific">Tanacetum coccineum</name>
    <dbReference type="NCBI Taxonomy" id="301880"/>
    <lineage>
        <taxon>Eukaryota</taxon>
        <taxon>Viridiplantae</taxon>
        <taxon>Streptophyta</taxon>
        <taxon>Embryophyta</taxon>
        <taxon>Tracheophyta</taxon>
        <taxon>Spermatophyta</taxon>
        <taxon>Magnoliopsida</taxon>
        <taxon>eudicotyledons</taxon>
        <taxon>Gunneridae</taxon>
        <taxon>Pentapetalae</taxon>
        <taxon>asterids</taxon>
        <taxon>campanulids</taxon>
        <taxon>Asterales</taxon>
        <taxon>Asteraceae</taxon>
        <taxon>Asteroideae</taxon>
        <taxon>Anthemideae</taxon>
        <taxon>Anthemidinae</taxon>
        <taxon>Tanacetum</taxon>
    </lineage>
</organism>
<feature type="coiled-coil region" evidence="1">
    <location>
        <begin position="338"/>
        <end position="386"/>
    </location>
</feature>
<dbReference type="Pfam" id="PF13976">
    <property type="entry name" value="gag_pre-integrs"/>
    <property type="match status" value="1"/>
</dbReference>
<proteinExistence type="predicted"/>
<feature type="compositionally biased region" description="Polar residues" evidence="2">
    <location>
        <begin position="405"/>
        <end position="422"/>
    </location>
</feature>
<keyword evidence="1" id="KW-0175">Coiled coil</keyword>
<dbReference type="EMBL" id="BQNB010019495">
    <property type="protein sequence ID" value="GJT85903.1"/>
    <property type="molecule type" value="Genomic_DNA"/>
</dbReference>
<dbReference type="Pfam" id="PF14223">
    <property type="entry name" value="Retrotran_gag_2"/>
    <property type="match status" value="1"/>
</dbReference>
<dbReference type="InterPro" id="IPR025724">
    <property type="entry name" value="GAG-pre-integrase_dom"/>
</dbReference>
<protein>
    <submittedName>
        <fullName evidence="5">Ribonuclease H-like domain-containing protein</fullName>
    </submittedName>
</protein>
<comment type="caution">
    <text evidence="5">The sequence shown here is derived from an EMBL/GenBank/DDBJ whole genome shotgun (WGS) entry which is preliminary data.</text>
</comment>
<sequence length="868" mass="96686">MSGEEPATQIAPVESPQMVSTVKLLVLKKGEYILWIMRMEQYLTNTDYSLWQVILNERKAKSILLLAIPDEYQLRFHGIKDAKTLWAAIKSRFGGNVESKKIQKNVLKQQFKNFTISDTEGLDKAYDMFQKLISLLEVHGAAVSNEDANQKFLRALPSSWNNVALIMRNKAGIDDLDIDDLYNNLKVLKADIKGSSGSSSNSQNMAFLSAEDTSSSNEVNTANGVSTASGHNSQGQASSLSYTDDLMFLFFANQSSGPQLECCCSGNALIVQDGLGYDWSYIAQEEPTEFALMAYTSNSSGSNIEANLEIVAYQLGLESVEAQLVVHQKNEVVYEEKIAILEFEVKEKSNDITRLKNQLDETLREKDELKAKLEQFETSSKNLTKLINSQISTKDKTSLGYGDQLNENDSSGSELFNSVFDSRSSDGDDNQTNDRFKKDSGYHVVPHPITGNYMPPLADISFAGLDDSVYRPTTNKTSASLVELSLKISYSRLIKDCDFHENRMAKKSVLQNTGKNTGQREIKPVWNNVQRINHQNKFVPSIVLTRSGKVQVSTAKKSSLRATASTSTFRQVNTATHTNRVNVLKLRTNDFHKSHSPIRRSFYKPTAPNTRISNEKVNTIRVNGVNIAGQIAVSTVKGNGVTAIKASAGCVWRPKMTDLNNGNLQQGLKNKGIFDSVCSRHMPRNKDFLIDYQDIDGGFVAFGGSARGGKITGKGKIRTDKLDVEDVFFVKELKFNLFSVSQMRDKKNSVLFTKTKCLVLSPNFKLLDASQVLLRVPRQSNMYSFDLKNVVPSRNLTCLFAKVAIDKSKLWHRRLGHVNFKTMNKLVKGNLVRGLPSKTFENDHTCVACQKGKQHKASCKAKLVSSIS</sequence>
<feature type="domain" description="GAG-pre-integrase" evidence="3">
    <location>
        <begin position="781"/>
        <end position="854"/>
    </location>
</feature>
<feature type="compositionally biased region" description="Basic and acidic residues" evidence="2">
    <location>
        <begin position="432"/>
        <end position="441"/>
    </location>
</feature>
<evidence type="ECO:0000256" key="1">
    <source>
        <dbReference type="SAM" id="Coils"/>
    </source>
</evidence>
<reference evidence="5" key="1">
    <citation type="journal article" date="2022" name="Int. J. Mol. Sci.">
        <title>Draft Genome of Tanacetum Coccineum: Genomic Comparison of Closely Related Tanacetum-Family Plants.</title>
        <authorList>
            <person name="Yamashiro T."/>
            <person name="Shiraishi A."/>
            <person name="Nakayama K."/>
            <person name="Satake H."/>
        </authorList>
    </citation>
    <scope>NUCLEOTIDE SEQUENCE</scope>
</reference>
<feature type="domain" description="Retrovirus-related Pol polyprotein from transposon TNT 1-94-like beta-barrel" evidence="4">
    <location>
        <begin position="673"/>
        <end position="746"/>
    </location>
</feature>
<dbReference type="InterPro" id="IPR054722">
    <property type="entry name" value="PolX-like_BBD"/>
</dbReference>
<evidence type="ECO:0000256" key="2">
    <source>
        <dbReference type="SAM" id="MobiDB-lite"/>
    </source>
</evidence>
<name>A0ABQ5HDL2_9ASTR</name>
<evidence type="ECO:0000259" key="4">
    <source>
        <dbReference type="Pfam" id="PF22936"/>
    </source>
</evidence>
<accession>A0ABQ5HDL2</accession>
<evidence type="ECO:0000313" key="6">
    <source>
        <dbReference type="Proteomes" id="UP001151760"/>
    </source>
</evidence>
<dbReference type="Proteomes" id="UP001151760">
    <property type="component" value="Unassembled WGS sequence"/>
</dbReference>
<feature type="region of interest" description="Disordered" evidence="2">
    <location>
        <begin position="396"/>
        <end position="443"/>
    </location>
</feature>
<feature type="region of interest" description="Disordered" evidence="2">
    <location>
        <begin position="209"/>
        <end position="236"/>
    </location>
</feature>
<keyword evidence="6" id="KW-1185">Reference proteome</keyword>
<evidence type="ECO:0000313" key="5">
    <source>
        <dbReference type="EMBL" id="GJT85903.1"/>
    </source>
</evidence>
<reference evidence="5" key="2">
    <citation type="submission" date="2022-01" db="EMBL/GenBank/DDBJ databases">
        <authorList>
            <person name="Yamashiro T."/>
            <person name="Shiraishi A."/>
            <person name="Satake H."/>
            <person name="Nakayama K."/>
        </authorList>
    </citation>
    <scope>NUCLEOTIDE SEQUENCE</scope>
</reference>
<gene>
    <name evidence="5" type="ORF">Tco_1067620</name>
</gene>